<evidence type="ECO:0000256" key="2">
    <source>
        <dbReference type="ARBA" id="ARBA00024341"/>
    </source>
</evidence>
<feature type="compositionally biased region" description="Low complexity" evidence="5">
    <location>
        <begin position="453"/>
        <end position="468"/>
    </location>
</feature>
<accession>A0A2C9V375</accession>
<evidence type="ECO:0000256" key="3">
    <source>
        <dbReference type="ARBA" id="ARBA00024378"/>
    </source>
</evidence>
<name>A0A2C9V375_MANES</name>
<dbReference type="Gramene" id="Manes.10G043300.1.v8.1">
    <property type="protein sequence ID" value="Manes.10G043300.1.v8.1.CDS"/>
    <property type="gene ID" value="Manes.10G043300.v8.1"/>
</dbReference>
<comment type="subunit">
    <text evidence="3">Binds to multiple calmodulin (CaM) in the presence of Ca(2+) and CaM-like proteins.</text>
</comment>
<dbReference type="PROSITE" id="PS50096">
    <property type="entry name" value="IQ"/>
    <property type="match status" value="1"/>
</dbReference>
<dbReference type="GO" id="GO:0005516">
    <property type="term" value="F:calmodulin binding"/>
    <property type="evidence" value="ECO:0007669"/>
    <property type="project" value="UniProtKB-KW"/>
</dbReference>
<evidence type="ECO:0000259" key="6">
    <source>
        <dbReference type="Pfam" id="PF13178"/>
    </source>
</evidence>
<dbReference type="EMBL" id="CM004396">
    <property type="protein sequence ID" value="OAY38804.1"/>
    <property type="molecule type" value="Genomic_DNA"/>
</dbReference>
<dbReference type="Proteomes" id="UP000091857">
    <property type="component" value="Chromosome 10"/>
</dbReference>
<dbReference type="Pfam" id="PF00612">
    <property type="entry name" value="IQ"/>
    <property type="match status" value="1"/>
</dbReference>
<comment type="caution">
    <text evidence="7">The sequence shown here is derived from an EMBL/GenBank/DDBJ whole genome shotgun (WGS) entry which is preliminary data.</text>
</comment>
<gene>
    <name evidence="7" type="ORF">MANES_10G043300v8</name>
</gene>
<dbReference type="CDD" id="cd23767">
    <property type="entry name" value="IQCD"/>
    <property type="match status" value="1"/>
</dbReference>
<reference evidence="8" key="1">
    <citation type="journal article" date="2016" name="Nat. Biotechnol.">
        <title>Sequencing wild and cultivated cassava and related species reveals extensive interspecific hybridization and genetic diversity.</title>
        <authorList>
            <person name="Bredeson J.V."/>
            <person name="Lyons J.B."/>
            <person name="Prochnik S.E."/>
            <person name="Wu G.A."/>
            <person name="Ha C.M."/>
            <person name="Edsinger-Gonzales E."/>
            <person name="Grimwood J."/>
            <person name="Schmutz J."/>
            <person name="Rabbi I.Y."/>
            <person name="Egesi C."/>
            <person name="Nauluvula P."/>
            <person name="Lebot V."/>
            <person name="Ndunguru J."/>
            <person name="Mkamilo G."/>
            <person name="Bart R.S."/>
            <person name="Setter T.L."/>
            <person name="Gleadow R.M."/>
            <person name="Kulakow P."/>
            <person name="Ferguson M.E."/>
            <person name="Rounsley S."/>
            <person name="Rokhsar D.S."/>
        </authorList>
    </citation>
    <scope>NUCLEOTIDE SEQUENCE [LARGE SCALE GENOMIC DNA]</scope>
    <source>
        <strain evidence="8">cv. AM560-2</strain>
    </source>
</reference>
<sequence>MGKRGSWFFSLKRIFNPKRSKSKKQEKDLDLLCSECEETTALAISAPPPPPPPPPPPASASAPAPAPASAPAPAPPPPPPPPPPRAVLLPPPVENVKLTEAENEQCKLAYTAAIATAAAAEAAVAAAHAAAEVVRLTSVSGYSEKLSEEEAAIRIQTAFRGYLARRALRALKGLMRLKMLIQGQSVKRQATNTLQAMQTLARVQSQIHARRIRMSEENQALQRQLQQRREKELQKLKDAIGEQWDDSMQSKEQIEASLLQKQEAAMRRERALAYAFSRQQTWKTSSKSANPTFIDQNNPQWGWSWLERWMAARPWESRSTVDTNDHASVKSTASRAMSIDEISRSYSLRDLNRDNKLSPSPLTSNRPLLLRSPSTHPSKAPSISLLTRNTKPSSPKGSVRGGDDDSRSLFRVQSERYSNDHTSVKSTTSLAISIGEISRAYSLRDFNRDNKLSPSVSRPSIRRSPSTSSFKVHSISLLTRNTKPSSPKESVWGEDDDSRSLLSVQSEHYWRHSIAGSSVRDDESLASLPSVPSYMSSTKSAKAKSRLPSPLGLYKKGTQEKASVGSAKKRLSFSASLAGSRRHHGPPRMDPIVNNNYDLHTEEKTVNGKSNI</sequence>
<dbReference type="STRING" id="3983.A0A2C9V375"/>
<dbReference type="SMART" id="SM00015">
    <property type="entry name" value="IQ"/>
    <property type="match status" value="1"/>
</dbReference>
<evidence type="ECO:0000256" key="5">
    <source>
        <dbReference type="SAM" id="MobiDB-lite"/>
    </source>
</evidence>
<dbReference type="OMA" id="MHESWIS"/>
<feature type="compositionally biased region" description="Polar residues" evidence="5">
    <location>
        <begin position="478"/>
        <end position="488"/>
    </location>
</feature>
<feature type="region of interest" description="Disordered" evidence="5">
    <location>
        <begin position="42"/>
        <end position="90"/>
    </location>
</feature>
<feature type="region of interest" description="Disordered" evidence="5">
    <location>
        <begin position="448"/>
        <end position="468"/>
    </location>
</feature>
<feature type="region of interest" description="Disordered" evidence="5">
    <location>
        <begin position="352"/>
        <end position="406"/>
    </location>
</feature>
<feature type="domain" description="DUF4005" evidence="6">
    <location>
        <begin position="518"/>
        <end position="578"/>
    </location>
</feature>
<evidence type="ECO:0000313" key="7">
    <source>
        <dbReference type="EMBL" id="OAY38804.1"/>
    </source>
</evidence>
<feature type="coiled-coil region" evidence="4">
    <location>
        <begin position="211"/>
        <end position="242"/>
    </location>
</feature>
<protein>
    <recommendedName>
        <fullName evidence="6">DUF4005 domain-containing protein</fullName>
    </recommendedName>
</protein>
<keyword evidence="8" id="KW-1185">Reference proteome</keyword>
<evidence type="ECO:0000256" key="4">
    <source>
        <dbReference type="SAM" id="Coils"/>
    </source>
</evidence>
<feature type="compositionally biased region" description="Pro residues" evidence="5">
    <location>
        <begin position="46"/>
        <end position="90"/>
    </location>
</feature>
<dbReference type="PANTHER" id="PTHR32295:SF216">
    <property type="entry name" value="PROTEIN IQ-DOMAIN 3"/>
    <property type="match status" value="1"/>
</dbReference>
<dbReference type="PANTHER" id="PTHR32295">
    <property type="entry name" value="IQ-DOMAIN 5-RELATED"/>
    <property type="match status" value="1"/>
</dbReference>
<feature type="compositionally biased region" description="Polar residues" evidence="5">
    <location>
        <begin position="384"/>
        <end position="396"/>
    </location>
</feature>
<feature type="compositionally biased region" description="Polar residues" evidence="5">
    <location>
        <begin position="357"/>
        <end position="377"/>
    </location>
</feature>
<proteinExistence type="inferred from homology"/>
<dbReference type="OrthoDB" id="1923765at2759"/>
<evidence type="ECO:0000256" key="1">
    <source>
        <dbReference type="ARBA" id="ARBA00022860"/>
    </source>
</evidence>
<feature type="region of interest" description="Disordered" evidence="5">
    <location>
        <begin position="550"/>
        <end position="595"/>
    </location>
</feature>
<dbReference type="InterPro" id="IPR025064">
    <property type="entry name" value="DUF4005"/>
</dbReference>
<feature type="region of interest" description="Disordered" evidence="5">
    <location>
        <begin position="478"/>
        <end position="497"/>
    </location>
</feature>
<organism evidence="7 8">
    <name type="scientific">Manihot esculenta</name>
    <name type="common">Cassava</name>
    <name type="synonym">Jatropha manihot</name>
    <dbReference type="NCBI Taxonomy" id="3983"/>
    <lineage>
        <taxon>Eukaryota</taxon>
        <taxon>Viridiplantae</taxon>
        <taxon>Streptophyta</taxon>
        <taxon>Embryophyta</taxon>
        <taxon>Tracheophyta</taxon>
        <taxon>Spermatophyta</taxon>
        <taxon>Magnoliopsida</taxon>
        <taxon>eudicotyledons</taxon>
        <taxon>Gunneridae</taxon>
        <taxon>Pentapetalae</taxon>
        <taxon>rosids</taxon>
        <taxon>fabids</taxon>
        <taxon>Malpighiales</taxon>
        <taxon>Euphorbiaceae</taxon>
        <taxon>Crotonoideae</taxon>
        <taxon>Manihoteae</taxon>
        <taxon>Manihot</taxon>
    </lineage>
</organism>
<dbReference type="InterPro" id="IPR000048">
    <property type="entry name" value="IQ_motif_EF-hand-BS"/>
</dbReference>
<dbReference type="AlphaFoldDB" id="A0A2C9V375"/>
<keyword evidence="4" id="KW-0175">Coiled coil</keyword>
<comment type="similarity">
    <text evidence="2">Belongs to the IQD family.</text>
</comment>
<evidence type="ECO:0000313" key="8">
    <source>
        <dbReference type="Proteomes" id="UP000091857"/>
    </source>
</evidence>
<keyword evidence="1" id="KW-0112">Calmodulin-binding</keyword>
<dbReference type="Pfam" id="PF13178">
    <property type="entry name" value="DUF4005"/>
    <property type="match status" value="1"/>
</dbReference>
<dbReference type="SUPFAM" id="SSF101447">
    <property type="entry name" value="Formin homology 2 domain (FH2 domain)"/>
    <property type="match status" value="1"/>
</dbReference>